<organism evidence="3 4">
    <name type="scientific">Plasmodium gallinaceum</name>
    <dbReference type="NCBI Taxonomy" id="5849"/>
    <lineage>
        <taxon>Eukaryota</taxon>
        <taxon>Sar</taxon>
        <taxon>Alveolata</taxon>
        <taxon>Apicomplexa</taxon>
        <taxon>Aconoidasida</taxon>
        <taxon>Haemosporida</taxon>
        <taxon>Plasmodiidae</taxon>
        <taxon>Plasmodium</taxon>
        <taxon>Plasmodium (Haemamoeba)</taxon>
    </lineage>
</organism>
<dbReference type="VEuPathDB" id="PlasmoDB:PGAL8A_00471000"/>
<feature type="coiled-coil region" evidence="1">
    <location>
        <begin position="603"/>
        <end position="684"/>
    </location>
</feature>
<evidence type="ECO:0000313" key="3">
    <source>
        <dbReference type="EMBL" id="CRG97129.1"/>
    </source>
</evidence>
<comment type="caution">
    <text evidence="3">The sequence shown here is derived from an EMBL/GenBank/DDBJ whole genome shotgun (WGS) entry which is preliminary data.</text>
</comment>
<keyword evidence="1" id="KW-0175">Coiled coil</keyword>
<feature type="coiled-coil region" evidence="1">
    <location>
        <begin position="1136"/>
        <end position="1210"/>
    </location>
</feature>
<name>A0A1J1GX49_PLAGA</name>
<feature type="signal peptide" evidence="2">
    <location>
        <begin position="1"/>
        <end position="19"/>
    </location>
</feature>
<keyword evidence="4" id="KW-1185">Reference proteome</keyword>
<dbReference type="EMBL" id="CVMV01000083">
    <property type="protein sequence ID" value="CRG97129.1"/>
    <property type="molecule type" value="Genomic_DNA"/>
</dbReference>
<dbReference type="PANTHER" id="PTHR40201">
    <property type="entry name" value="OSMIOPHILIC BODY PROTEIN"/>
    <property type="match status" value="1"/>
</dbReference>
<gene>
    <name evidence="3" type="primary">G377</name>
    <name evidence="3" type="ORF">PGAL8A_00471000</name>
</gene>
<evidence type="ECO:0000256" key="1">
    <source>
        <dbReference type="SAM" id="Coils"/>
    </source>
</evidence>
<keyword evidence="2" id="KW-0732">Signal</keyword>
<feature type="chain" id="PRO_5012227315" evidence="2">
    <location>
        <begin position="20"/>
        <end position="2527"/>
    </location>
</feature>
<protein>
    <submittedName>
        <fullName evidence="3">Osmiophilic body protein, putative</fullName>
    </submittedName>
</protein>
<dbReference type="PANTHER" id="PTHR40201:SF1">
    <property type="entry name" value="AP-3 COMPLEX SUBUNIT DELTA"/>
    <property type="match status" value="1"/>
</dbReference>
<evidence type="ECO:0000313" key="4">
    <source>
        <dbReference type="Proteomes" id="UP000220797"/>
    </source>
</evidence>
<dbReference type="OMA" id="DHHNHHI"/>
<reference evidence="3" key="1">
    <citation type="submission" date="2015-04" db="EMBL/GenBank/DDBJ databases">
        <authorList>
            <consortium name="Pathogen Informatics"/>
        </authorList>
    </citation>
    <scope>NUCLEOTIDE SEQUENCE [LARGE SCALE GENOMIC DNA]</scope>
    <source>
        <strain evidence="3">8A</strain>
    </source>
</reference>
<dbReference type="OrthoDB" id="391720at2759"/>
<dbReference type="GeneID" id="39733243"/>
<dbReference type="Proteomes" id="UP000220797">
    <property type="component" value="Unassembled WGS sequence"/>
</dbReference>
<accession>A0A1J1GX49</accession>
<dbReference type="RefSeq" id="XP_028529932.1">
    <property type="nucleotide sequence ID" value="XM_028673484.1"/>
</dbReference>
<sequence length="2527" mass="301992">MKIILFTVLFHVFAFFSNGENILNFQKIIKFLKESNVIPDFVPNILEEAIVVIPPYLIYKYKDKVYHLHNDVDISLDEQPELFETDGVMPEPLVADGSASKIIEGPTIKPALEPAGDIEVPQEKPVAHPIVPEVETVDGKTLPIGGEEGKLTPKEEELVDINEETGIGVPKEIAEKEAKEKVKKKKKKKVEFKLPEYTEPTTSDKEKNTVLYLSNRGTKFTLKEIIEYKENEKVFKNLEKGYAIFYKNSTKAELRDNIYNVDTYEYKDFINALHILFKESNEKYYTINNIPKEDLIFFFKRLYINVYYSLKRYLFFIGYNFDDYVYSVDNFSLDKFLNDYFFLTDSNYGDNGSFENIINKIKYSTTAKDKLSLKKIEESIKNFLSMNNLKVLDLRLFHHLFSRNYILNYSENDLIKFTTDIVNITQIGISPRIIAAILKYLLEKINITLMPLYPTHSKYDYRLLIENNDLLIYTEMIYRDFLKNFHTYDLIRNEIYPRSFDEIFQQNPWLYEIHSDFDSTYDFLSIKYSLILSDNIMLMLGNYFNGNEKIRGLIKKHKESSKIDTLDKFLNELINLFEKEKTSIPPIAVMGHSERPVERRLSELQAHEEVEEEEERRENLMEKIKKKEELRKKIELELEEERKKKLQEIIEKKQKAEQEEEELNDKKEKEDEAAIKKLEEEEEVAEVLQDATFDREYEEDYKSELEFAKTRKGAGIDDDAPEFLKEALAKREPDSFYYNHAKSFLKKKIEEVYNTHVNSGYKFVTDLGRKMEDIIYELEVTVYPDFDEVKEEVIQNCNESFDKLKGKIKDKESQKNIDTYKGEIESEFTEIQKKTDEKYVIMENLFIEKLNKYKADTVSLCNKKFYSNFRKNLGKKKMKMLEEFRYFYKYSLRFVKDLTKIEETEYSKVLTDIYSENKTKYKEEYSKSRRLIEKSLDAAYKYELNEHFKNVEAIVEKNIQEVRKHVVSKVDHIIKELHNEMHVELRIERIRLNNEKKKIIEKFNKLVQDDKKLPEDLKVLESNLSGISSDTPGKAEKEMALNKEIGVLKETMETNKKELIKCRSDFNTISEELDKINKKIDIIYEQNRNFMLMKYDIIKEYKVSKGKTEIFVVNSDKVSDIYRSIENIVKDSILTLDELKFEENDLKKKIEILQEKIEDTTLDIEIREKLFENFSDGENTTKYDLKKKELVALTTEINQFKEKLEISEVKREIILDELHYLTRDSISEIPDSLKILLPKESDIIENKPFEDFIESLNAELGAENNAFRRLVMTFDEYVHDYDDDLIFVYNFLKVLNDENNMREKFDAGFHKILNTHFEKVTGFYNDLKNYFELRKKAELEEDDKDTLNYLERNIIHLEDFLEKMRNGVHIPDLSYIITNNDIFTKQIKNEKPELLEAYTPLLAKYKELEKEGIAINENYDELIFYENNYNLDSEKVVWYKGILKKYLQRSKNLYQKSYDHNEISRVDITGIMDKKVEAYLAKPILLQYGGDIWGEPYEKRHLRVIVDERKFPYVLKEIKDDYVLDKIINTNLKKINKLKDLKDYMNVKLYNIIEEKDKKLYLFEKSEIDELKLINHEGKLIEGNLKNLFSHIEFPNINLKMYRIIDSLSSFIKNTQFSYDSIIEIIKYLKSNKKEIHIRDIISLSEIILENSNIFFIRSDVLTIYICSILELLGIEVKTKDIQDKDIKSRVLIYVNLLKSYHYEKVRIRDEIKDYVIKYLIPKKEFEVLNYSPQLYDFILAINESLDGNPKIYETFKEKSHEFHSKIVYAIKKGIEDFMVHVITTIINDNPKLKEEEYFDDNYNNIERDRFNYSNYVWKRVDLDEVLTLYFYVINPGLRILLHNYFIKADIECWREYENFDFKELLFFLNSETVKEDFKTYMKSLNFFEIPPLVILLRFFFDVKFKHLFTFDKIKEVIEPYLSSQIFNENTKLMIAKLIYSFFVRLNYHSVSFFDSDLIKLIDKSDIKILNLFHNVLNKINYILYCKNEKLYLERYAPTNVLSNKSFKLDALKIFHEFLSTLPEYIKRPLVNFFETDFIETLTDLLSDFFKYAKTYLDIGTNIDSFESEDSNKIETFFKLSYVFSKNKNIIEDTYEKLIENKPYFKDMPILYSRKIKYDHSNEKLIYENELKLEDIFDEKSLKLLLEMLFKEHFTFSDLNKMFGEFMKKNSFVFPKFEKLKQKIILDGNEKFYLNIYKYLYDKFQLLNIPQPIHELFYLFIKKLLDYSLTPIKLIDDELQESFNTEIQNKYLRYCNFLDNLFKCLFNFYYYDESYHCESFGFFTNEEVPLEQKLLKLMQTPFIDIPEPTKHNPLQEEYKIDNDQINLDFLKQFIPSSESMEKEEIDAEIFKLRYFVIEITKFILRTVLSKMPPDYLIDMEYDTLNMDIDDIISNMHSFFKEVRKIKEPDEPEVPLVPDSKGSVSNFNNNSDGNVKFENLKYYFNNYLIEYFLKNNMIFKHFSDFIKNIDKFKQYFPTLSELYLFVDKRVNIINSLHNPYYTKMAKTQTIIQIFVDTFKSFGIELYEL</sequence>
<evidence type="ECO:0000256" key="2">
    <source>
        <dbReference type="SAM" id="SignalP"/>
    </source>
</evidence>
<proteinExistence type="predicted"/>